<keyword evidence="3 7" id="KW-0812">Transmembrane</keyword>
<evidence type="ECO:0000256" key="7">
    <source>
        <dbReference type="SAM" id="Phobius"/>
    </source>
</evidence>
<keyword evidence="4 7" id="KW-1133">Transmembrane helix</keyword>
<name>A0ABR8EJT6_9CYAN</name>
<dbReference type="InterPro" id="IPR003838">
    <property type="entry name" value="ABC3_permease_C"/>
</dbReference>
<protein>
    <submittedName>
        <fullName evidence="10">ABC transporter permease</fullName>
    </submittedName>
</protein>
<evidence type="ECO:0000259" key="9">
    <source>
        <dbReference type="Pfam" id="PF12704"/>
    </source>
</evidence>
<dbReference type="Proteomes" id="UP000641954">
    <property type="component" value="Unassembled WGS sequence"/>
</dbReference>
<evidence type="ECO:0000256" key="5">
    <source>
        <dbReference type="ARBA" id="ARBA00023136"/>
    </source>
</evidence>
<dbReference type="InterPro" id="IPR025857">
    <property type="entry name" value="MacB_PCD"/>
</dbReference>
<proteinExistence type="inferred from homology"/>
<keyword evidence="5 7" id="KW-0472">Membrane</keyword>
<comment type="subcellular location">
    <subcellularLocation>
        <location evidence="1">Cell membrane</location>
        <topology evidence="1">Multi-pass membrane protein</topology>
    </subcellularLocation>
</comment>
<feature type="transmembrane region" description="Helical" evidence="7">
    <location>
        <begin position="318"/>
        <end position="349"/>
    </location>
</feature>
<evidence type="ECO:0000256" key="2">
    <source>
        <dbReference type="ARBA" id="ARBA00022475"/>
    </source>
</evidence>
<dbReference type="Pfam" id="PF12704">
    <property type="entry name" value="MacB_PCD"/>
    <property type="match status" value="1"/>
</dbReference>
<sequence>MSLTPIDLLKLTYLSLSGNLLRSALTSVGVFMGVAAVSATLQVGTISRAVVAKKLAEREAPQIIVFPYDASNDWEPVDVKLEDIEFLRKRLVGSQAIAVINRVYSWETRFRDRQANPQPKITAVSQGFLETSGRRIISGSFFTQADFDKYRPVVVIDEALVEALFLDSNPIGERIDIDGRPYFVRGVMETKLRGSWDEGNGEAIIPLSVYSALTGDQTLSLILIRPESLEEIDPMSEQVSKLLKRRFSGKELSTWNNIRDIKEQQDTLLMVSRSLLAVGAIALLVGGVGIANITIATVMERTAEIGLRRAIGATQADIMLQFILEAALLSLIGGILAIGTVHGITIVVADTFKLPYKFDPPTAGLALGSALLVGVGAGFFPALQASQLDPVKALSSG</sequence>
<evidence type="ECO:0000256" key="4">
    <source>
        <dbReference type="ARBA" id="ARBA00022989"/>
    </source>
</evidence>
<feature type="transmembrane region" description="Helical" evidence="7">
    <location>
        <begin position="361"/>
        <end position="383"/>
    </location>
</feature>
<gene>
    <name evidence="10" type="ORF">H6G72_24050</name>
</gene>
<dbReference type="PANTHER" id="PTHR30572:SF4">
    <property type="entry name" value="ABC TRANSPORTER PERMEASE YTRF"/>
    <property type="match status" value="1"/>
</dbReference>
<evidence type="ECO:0000256" key="1">
    <source>
        <dbReference type="ARBA" id="ARBA00004651"/>
    </source>
</evidence>
<dbReference type="PANTHER" id="PTHR30572">
    <property type="entry name" value="MEMBRANE COMPONENT OF TRANSPORTER-RELATED"/>
    <property type="match status" value="1"/>
</dbReference>
<dbReference type="Pfam" id="PF02687">
    <property type="entry name" value="FtsX"/>
    <property type="match status" value="1"/>
</dbReference>
<evidence type="ECO:0000259" key="8">
    <source>
        <dbReference type="Pfam" id="PF02687"/>
    </source>
</evidence>
<evidence type="ECO:0000313" key="11">
    <source>
        <dbReference type="Proteomes" id="UP000641954"/>
    </source>
</evidence>
<dbReference type="InterPro" id="IPR050250">
    <property type="entry name" value="Macrolide_Exporter_MacB"/>
</dbReference>
<accession>A0ABR8EJT6</accession>
<evidence type="ECO:0000256" key="3">
    <source>
        <dbReference type="ARBA" id="ARBA00022692"/>
    </source>
</evidence>
<keyword evidence="11" id="KW-1185">Reference proteome</keyword>
<feature type="domain" description="ABC3 transporter permease C-terminal" evidence="8">
    <location>
        <begin position="278"/>
        <end position="390"/>
    </location>
</feature>
<organism evidence="10 11">
    <name type="scientific">Planktothricoides raciborskii FACHB-1370</name>
    <dbReference type="NCBI Taxonomy" id="2949576"/>
    <lineage>
        <taxon>Bacteria</taxon>
        <taxon>Bacillati</taxon>
        <taxon>Cyanobacteriota</taxon>
        <taxon>Cyanophyceae</taxon>
        <taxon>Oscillatoriophycideae</taxon>
        <taxon>Oscillatoriales</taxon>
        <taxon>Oscillatoriaceae</taxon>
        <taxon>Planktothricoides</taxon>
    </lineage>
</organism>
<comment type="similarity">
    <text evidence="6">Belongs to the ABC-4 integral membrane protein family.</text>
</comment>
<evidence type="ECO:0000313" key="10">
    <source>
        <dbReference type="EMBL" id="MBD2546850.1"/>
    </source>
</evidence>
<feature type="domain" description="MacB-like periplasmic core" evidence="9">
    <location>
        <begin position="23"/>
        <end position="241"/>
    </location>
</feature>
<dbReference type="EMBL" id="JACJSK010000049">
    <property type="protein sequence ID" value="MBD2546850.1"/>
    <property type="molecule type" value="Genomic_DNA"/>
</dbReference>
<dbReference type="RefSeq" id="WP_190880149.1">
    <property type="nucleotide sequence ID" value="NZ_JACJSK010000049.1"/>
</dbReference>
<comment type="caution">
    <text evidence="10">The sequence shown here is derived from an EMBL/GenBank/DDBJ whole genome shotgun (WGS) entry which is preliminary data.</text>
</comment>
<evidence type="ECO:0000256" key="6">
    <source>
        <dbReference type="ARBA" id="ARBA00038076"/>
    </source>
</evidence>
<keyword evidence="2" id="KW-1003">Cell membrane</keyword>
<reference evidence="10 11" key="1">
    <citation type="journal article" date="2020" name="ISME J.">
        <title>Comparative genomics reveals insights into cyanobacterial evolution and habitat adaptation.</title>
        <authorList>
            <person name="Chen M.Y."/>
            <person name="Teng W.K."/>
            <person name="Zhao L."/>
            <person name="Hu C.X."/>
            <person name="Zhou Y.K."/>
            <person name="Han B.P."/>
            <person name="Song L.R."/>
            <person name="Shu W.S."/>
        </authorList>
    </citation>
    <scope>NUCLEOTIDE SEQUENCE [LARGE SCALE GENOMIC DNA]</scope>
    <source>
        <strain evidence="10 11">FACHB-1370</strain>
    </source>
</reference>
<feature type="transmembrane region" description="Helical" evidence="7">
    <location>
        <begin position="275"/>
        <end position="298"/>
    </location>
</feature>